<feature type="compositionally biased region" description="Polar residues" evidence="1">
    <location>
        <begin position="90"/>
        <end position="107"/>
    </location>
</feature>
<keyword evidence="3" id="KW-1185">Reference proteome</keyword>
<feature type="compositionally biased region" description="Polar residues" evidence="1">
    <location>
        <begin position="478"/>
        <end position="497"/>
    </location>
</feature>
<protein>
    <submittedName>
        <fullName evidence="2">Uncharacterized protein</fullName>
    </submittedName>
</protein>
<feature type="region of interest" description="Disordered" evidence="1">
    <location>
        <begin position="478"/>
        <end position="500"/>
    </location>
</feature>
<dbReference type="VEuPathDB" id="TrichDB:TVAGG3_0905720"/>
<dbReference type="InParanoid" id="A2EDI8"/>
<feature type="region of interest" description="Disordered" evidence="1">
    <location>
        <begin position="291"/>
        <end position="362"/>
    </location>
</feature>
<dbReference type="VEuPathDB" id="TrichDB:TVAG_133110"/>
<gene>
    <name evidence="2" type="ORF">TVAG_133110</name>
</gene>
<dbReference type="RefSeq" id="XP_001321476.1">
    <property type="nucleotide sequence ID" value="XM_001321441.1"/>
</dbReference>
<evidence type="ECO:0000313" key="3">
    <source>
        <dbReference type="Proteomes" id="UP000001542"/>
    </source>
</evidence>
<sequence length="569" mass="61551">MSGKQYYRDLLLRVQDKIRGLGATNKNRWAAFCYGGSMSLPEFTDKVKKYNVQFNDGDMDIIWDSVGISGDMKFTDFLKFMQTDVDDFNPVTSQRGRSAPPQSSGMSQARDAYETPSYGGGNNYNQPSYGGDRFGGDRFGGDRFGNDNYGGDRFGNDNFDGDRFGGNDRFGQAPPPSLGGNADDLIHENLRDIVISCMSKDSLMTGEVSRNAFLDICSKLGITESLPGFSKILQAGDPSYSGLIQYFTIASKICSDSALPSTGGSGYGAGSGSSYGGYGAPASKPSYGYDAPAPKPSYGGGFDEPRSSYRDKGDNISLRDTAPKRDAFNDNPAPRKSAYQSSISFGDDGGAPQPRQRKAAMEESNIWGDPAPIQASPQRASLPIGGGYGASYSAASGDADEVLAKISTKVSEGIGNSSAAFNKWRGYNTRLVPEDLLKGLQRDCDYSPPLEVVREICSRYGGELSLTGFVKMMGDGTTMGQKSAQARPKSSFTPSTRKMTEDDQTIEDIAAQFNGRDFELIAGRARNAEELCNIFRRNNIQFDESRVKKLIAKQGKNGFCDSILVRLGQ</sequence>
<dbReference type="eggNOG" id="ENOG502SF6K">
    <property type="taxonomic scope" value="Eukaryota"/>
</dbReference>
<dbReference type="KEGG" id="tva:4767170"/>
<proteinExistence type="predicted"/>
<organism evidence="2 3">
    <name type="scientific">Trichomonas vaginalis (strain ATCC PRA-98 / G3)</name>
    <dbReference type="NCBI Taxonomy" id="412133"/>
    <lineage>
        <taxon>Eukaryota</taxon>
        <taxon>Metamonada</taxon>
        <taxon>Parabasalia</taxon>
        <taxon>Trichomonadida</taxon>
        <taxon>Trichomonadidae</taxon>
        <taxon>Trichomonas</taxon>
    </lineage>
</organism>
<name>A2EDI8_TRIV3</name>
<dbReference type="Proteomes" id="UP000001542">
    <property type="component" value="Unassembled WGS sequence"/>
</dbReference>
<reference evidence="2" key="1">
    <citation type="submission" date="2006-10" db="EMBL/GenBank/DDBJ databases">
        <authorList>
            <person name="Amadeo P."/>
            <person name="Zhao Q."/>
            <person name="Wortman J."/>
            <person name="Fraser-Liggett C."/>
            <person name="Carlton J."/>
        </authorList>
    </citation>
    <scope>NUCLEOTIDE SEQUENCE</scope>
    <source>
        <strain evidence="2">G3</strain>
    </source>
</reference>
<evidence type="ECO:0000313" key="2">
    <source>
        <dbReference type="EMBL" id="EAY09253.1"/>
    </source>
</evidence>
<dbReference type="EMBL" id="DS113361">
    <property type="protein sequence ID" value="EAY09253.1"/>
    <property type="molecule type" value="Genomic_DNA"/>
</dbReference>
<evidence type="ECO:0000256" key="1">
    <source>
        <dbReference type="SAM" id="MobiDB-lite"/>
    </source>
</evidence>
<feature type="compositionally biased region" description="Basic and acidic residues" evidence="1">
    <location>
        <begin position="303"/>
        <end position="314"/>
    </location>
</feature>
<reference evidence="2" key="2">
    <citation type="journal article" date="2007" name="Science">
        <title>Draft genome sequence of the sexually transmitted pathogen Trichomonas vaginalis.</title>
        <authorList>
            <person name="Carlton J.M."/>
            <person name="Hirt R.P."/>
            <person name="Silva J.C."/>
            <person name="Delcher A.L."/>
            <person name="Schatz M."/>
            <person name="Zhao Q."/>
            <person name="Wortman J.R."/>
            <person name="Bidwell S.L."/>
            <person name="Alsmark U.C.M."/>
            <person name="Besteiro S."/>
            <person name="Sicheritz-Ponten T."/>
            <person name="Noel C.J."/>
            <person name="Dacks J.B."/>
            <person name="Foster P.G."/>
            <person name="Simillion C."/>
            <person name="Van de Peer Y."/>
            <person name="Miranda-Saavedra D."/>
            <person name="Barton G.J."/>
            <person name="Westrop G.D."/>
            <person name="Mueller S."/>
            <person name="Dessi D."/>
            <person name="Fiori P.L."/>
            <person name="Ren Q."/>
            <person name="Paulsen I."/>
            <person name="Zhang H."/>
            <person name="Bastida-Corcuera F.D."/>
            <person name="Simoes-Barbosa A."/>
            <person name="Brown M.T."/>
            <person name="Hayes R.D."/>
            <person name="Mukherjee M."/>
            <person name="Okumura C.Y."/>
            <person name="Schneider R."/>
            <person name="Smith A.J."/>
            <person name="Vanacova S."/>
            <person name="Villalvazo M."/>
            <person name="Haas B.J."/>
            <person name="Pertea M."/>
            <person name="Feldblyum T.V."/>
            <person name="Utterback T.R."/>
            <person name="Shu C.L."/>
            <person name="Osoegawa K."/>
            <person name="de Jong P.J."/>
            <person name="Hrdy I."/>
            <person name="Horvathova L."/>
            <person name="Zubacova Z."/>
            <person name="Dolezal P."/>
            <person name="Malik S.B."/>
            <person name="Logsdon J.M. Jr."/>
            <person name="Henze K."/>
            <person name="Gupta A."/>
            <person name="Wang C.C."/>
            <person name="Dunne R.L."/>
            <person name="Upcroft J.A."/>
            <person name="Upcroft P."/>
            <person name="White O."/>
            <person name="Salzberg S.L."/>
            <person name="Tang P."/>
            <person name="Chiu C.-H."/>
            <person name="Lee Y.-S."/>
            <person name="Embley T.M."/>
            <person name="Coombs G.H."/>
            <person name="Mottram J.C."/>
            <person name="Tachezy J."/>
            <person name="Fraser-Liggett C.M."/>
            <person name="Johnson P.J."/>
        </authorList>
    </citation>
    <scope>NUCLEOTIDE SEQUENCE [LARGE SCALE GENOMIC DNA]</scope>
    <source>
        <strain evidence="2">G3</strain>
    </source>
</reference>
<dbReference type="AlphaFoldDB" id="A2EDI8"/>
<feature type="region of interest" description="Disordered" evidence="1">
    <location>
        <begin position="89"/>
        <end position="126"/>
    </location>
</feature>
<accession>A2EDI8</accession>